<dbReference type="Proteomes" id="UP000054018">
    <property type="component" value="Unassembled WGS sequence"/>
</dbReference>
<accession>A0A0C9ZIA4</accession>
<organism evidence="1 2">
    <name type="scientific">Pisolithus microcarpus 441</name>
    <dbReference type="NCBI Taxonomy" id="765257"/>
    <lineage>
        <taxon>Eukaryota</taxon>
        <taxon>Fungi</taxon>
        <taxon>Dikarya</taxon>
        <taxon>Basidiomycota</taxon>
        <taxon>Agaricomycotina</taxon>
        <taxon>Agaricomycetes</taxon>
        <taxon>Agaricomycetidae</taxon>
        <taxon>Boletales</taxon>
        <taxon>Sclerodermatineae</taxon>
        <taxon>Pisolithaceae</taxon>
        <taxon>Pisolithus</taxon>
    </lineage>
</organism>
<dbReference type="AlphaFoldDB" id="A0A0C9ZIA4"/>
<sequence length="61" mass="6814">MDLWRGQHTRLINQLHLTVSTSESHVQYVVVTVPMSPSTPLQPILGLPYQAQASQHFDATS</sequence>
<gene>
    <name evidence="1" type="ORF">PISMIDRAFT_673236</name>
</gene>
<reference evidence="1 2" key="1">
    <citation type="submission" date="2014-04" db="EMBL/GenBank/DDBJ databases">
        <authorList>
            <consortium name="DOE Joint Genome Institute"/>
            <person name="Kuo A."/>
            <person name="Kohler A."/>
            <person name="Costa M.D."/>
            <person name="Nagy L.G."/>
            <person name="Floudas D."/>
            <person name="Copeland A."/>
            <person name="Barry K.W."/>
            <person name="Cichocki N."/>
            <person name="Veneault-Fourrey C."/>
            <person name="LaButti K."/>
            <person name="Lindquist E.A."/>
            <person name="Lipzen A."/>
            <person name="Lundell T."/>
            <person name="Morin E."/>
            <person name="Murat C."/>
            <person name="Sun H."/>
            <person name="Tunlid A."/>
            <person name="Henrissat B."/>
            <person name="Grigoriev I.V."/>
            <person name="Hibbett D.S."/>
            <person name="Martin F."/>
            <person name="Nordberg H.P."/>
            <person name="Cantor M.N."/>
            <person name="Hua S.X."/>
        </authorList>
    </citation>
    <scope>NUCLEOTIDE SEQUENCE [LARGE SCALE GENOMIC DNA]</scope>
    <source>
        <strain evidence="1 2">441</strain>
    </source>
</reference>
<dbReference type="HOGENOM" id="CLU_2923580_0_0_1"/>
<evidence type="ECO:0000313" key="2">
    <source>
        <dbReference type="Proteomes" id="UP000054018"/>
    </source>
</evidence>
<proteinExistence type="predicted"/>
<name>A0A0C9ZIA4_9AGAM</name>
<dbReference type="EMBL" id="KN833691">
    <property type="protein sequence ID" value="KIK28946.1"/>
    <property type="molecule type" value="Genomic_DNA"/>
</dbReference>
<keyword evidence="2" id="KW-1185">Reference proteome</keyword>
<protein>
    <submittedName>
        <fullName evidence="1">Uncharacterized protein</fullName>
    </submittedName>
</protein>
<evidence type="ECO:0000313" key="1">
    <source>
        <dbReference type="EMBL" id="KIK28946.1"/>
    </source>
</evidence>
<reference evidence="2" key="2">
    <citation type="submission" date="2015-01" db="EMBL/GenBank/DDBJ databases">
        <title>Evolutionary Origins and Diversification of the Mycorrhizal Mutualists.</title>
        <authorList>
            <consortium name="DOE Joint Genome Institute"/>
            <consortium name="Mycorrhizal Genomics Consortium"/>
            <person name="Kohler A."/>
            <person name="Kuo A."/>
            <person name="Nagy L.G."/>
            <person name="Floudas D."/>
            <person name="Copeland A."/>
            <person name="Barry K.W."/>
            <person name="Cichocki N."/>
            <person name="Veneault-Fourrey C."/>
            <person name="LaButti K."/>
            <person name="Lindquist E.A."/>
            <person name="Lipzen A."/>
            <person name="Lundell T."/>
            <person name="Morin E."/>
            <person name="Murat C."/>
            <person name="Riley R."/>
            <person name="Ohm R."/>
            <person name="Sun H."/>
            <person name="Tunlid A."/>
            <person name="Henrissat B."/>
            <person name="Grigoriev I.V."/>
            <person name="Hibbett D.S."/>
            <person name="Martin F."/>
        </authorList>
    </citation>
    <scope>NUCLEOTIDE SEQUENCE [LARGE SCALE GENOMIC DNA]</scope>
    <source>
        <strain evidence="2">441</strain>
    </source>
</reference>